<keyword evidence="2" id="KW-1185">Reference proteome</keyword>
<dbReference type="EMBL" id="CP144101">
    <property type="protein sequence ID" value="WWC88808.1"/>
    <property type="molecule type" value="Genomic_DNA"/>
</dbReference>
<protein>
    <submittedName>
        <fullName evidence="1">Uncharacterized protein</fullName>
    </submittedName>
</protein>
<evidence type="ECO:0000313" key="2">
    <source>
        <dbReference type="Proteomes" id="UP001355207"/>
    </source>
</evidence>
<dbReference type="GeneID" id="91094391"/>
<dbReference type="AlphaFoldDB" id="A0AAX4JVG9"/>
<evidence type="ECO:0000313" key="1">
    <source>
        <dbReference type="EMBL" id="WWC88808.1"/>
    </source>
</evidence>
<dbReference type="Proteomes" id="UP001355207">
    <property type="component" value="Chromosome 4"/>
</dbReference>
<name>A0AAX4JVG9_9TREE</name>
<reference evidence="1 2" key="1">
    <citation type="submission" date="2024-01" db="EMBL/GenBank/DDBJ databases">
        <title>Comparative genomics of Cryptococcus and Kwoniella reveals pathogenesis evolution and contrasting modes of karyotype evolution via chromosome fusion or intercentromeric recombination.</title>
        <authorList>
            <person name="Coelho M.A."/>
            <person name="David-Palma M."/>
            <person name="Shea T."/>
            <person name="Bowers K."/>
            <person name="McGinley-Smith S."/>
            <person name="Mohammad A.W."/>
            <person name="Gnirke A."/>
            <person name="Yurkov A.M."/>
            <person name="Nowrousian M."/>
            <person name="Sun S."/>
            <person name="Cuomo C.A."/>
            <person name="Heitman J."/>
        </authorList>
    </citation>
    <scope>NUCLEOTIDE SEQUENCE [LARGE SCALE GENOMIC DNA]</scope>
    <source>
        <strain evidence="1 2">CBS 6074</strain>
    </source>
</reference>
<gene>
    <name evidence="1" type="ORF">L201_003721</name>
</gene>
<dbReference type="RefSeq" id="XP_066075571.1">
    <property type="nucleotide sequence ID" value="XM_066219474.1"/>
</dbReference>
<sequence length="157" mass="18121">MPSSTTSDPPQVYWSLPNLIEPVQVMPDGYTRPEQLLPGDMKAKESDPSRMAVYVCLLDEKPHLHPSLIALHKHRYNIHKIPLPTDPTNDLPKSQIPNTINPLKENNGTKQDDNEDVTMEATFPILESSETTRKPEWFMWKFSEEEENRRKNYLPLA</sequence>
<accession>A0AAX4JVG9</accession>
<proteinExistence type="predicted"/>
<organism evidence="1 2">
    <name type="scientific">Kwoniella dendrophila CBS 6074</name>
    <dbReference type="NCBI Taxonomy" id="1295534"/>
    <lineage>
        <taxon>Eukaryota</taxon>
        <taxon>Fungi</taxon>
        <taxon>Dikarya</taxon>
        <taxon>Basidiomycota</taxon>
        <taxon>Agaricomycotina</taxon>
        <taxon>Tremellomycetes</taxon>
        <taxon>Tremellales</taxon>
        <taxon>Cryptococcaceae</taxon>
        <taxon>Kwoniella</taxon>
    </lineage>
</organism>